<evidence type="ECO:0000313" key="2">
    <source>
        <dbReference type="EMBL" id="CAJ37489.1"/>
    </source>
</evidence>
<dbReference type="eggNOG" id="arCOG02734">
    <property type="taxonomic scope" value="Archaea"/>
</dbReference>
<dbReference type="InterPro" id="IPR036105">
    <property type="entry name" value="DiNase_FeMo-co_biosyn_sf"/>
</dbReference>
<keyword evidence="3" id="KW-1185">Reference proteome</keyword>
<dbReference type="KEGG" id="rci:RCIX2402"/>
<dbReference type="PANTHER" id="PTHR42983">
    <property type="entry name" value="DINITROGENASE IRON-MOLYBDENUM COFACTOR PROTEIN-RELATED"/>
    <property type="match status" value="1"/>
</dbReference>
<dbReference type="Pfam" id="PF02579">
    <property type="entry name" value="Nitro_FeMo-Co"/>
    <property type="match status" value="1"/>
</dbReference>
<evidence type="ECO:0000259" key="1">
    <source>
        <dbReference type="Pfam" id="PF02579"/>
    </source>
</evidence>
<protein>
    <recommendedName>
        <fullName evidence="1">Dinitrogenase iron-molybdenum cofactor biosynthesis domain-containing protein</fullName>
    </recommendedName>
</protein>
<feature type="domain" description="Dinitrogenase iron-molybdenum cofactor biosynthesis" evidence="1">
    <location>
        <begin position="19"/>
        <end position="103"/>
    </location>
</feature>
<dbReference type="PANTHER" id="PTHR42983:SF1">
    <property type="entry name" value="IRON-MOLYBDENUM PROTEIN"/>
    <property type="match status" value="1"/>
</dbReference>
<organism evidence="2 3">
    <name type="scientific">Methanocella arvoryzae (strain DSM 22066 / NBRC 105507 / MRE50)</name>
    <dbReference type="NCBI Taxonomy" id="351160"/>
    <lineage>
        <taxon>Archaea</taxon>
        <taxon>Methanobacteriati</taxon>
        <taxon>Methanobacteriota</taxon>
        <taxon>Stenosarchaea group</taxon>
        <taxon>Methanomicrobia</taxon>
        <taxon>Methanocellales</taxon>
        <taxon>Methanocellaceae</taxon>
        <taxon>Methanocella</taxon>
    </lineage>
</organism>
<gene>
    <name evidence="2" type="ORF">RCIX2402</name>
</gene>
<dbReference type="SUPFAM" id="SSF53146">
    <property type="entry name" value="Nitrogenase accessory factor-like"/>
    <property type="match status" value="1"/>
</dbReference>
<dbReference type="STRING" id="351160.RCIX2402"/>
<dbReference type="AlphaFoldDB" id="Q0W2A4"/>
<proteinExistence type="predicted"/>
<dbReference type="EMBL" id="AM114193">
    <property type="protein sequence ID" value="CAJ37489.1"/>
    <property type="molecule type" value="Genomic_DNA"/>
</dbReference>
<reference evidence="2 3" key="1">
    <citation type="journal article" date="2006" name="Science">
        <title>Genome of rice cluster I archaea -- the key methane producers in the rice rhizosphere.</title>
        <authorList>
            <person name="Erkel C."/>
            <person name="Kube M."/>
            <person name="Reinhardt R."/>
            <person name="Liesack W."/>
        </authorList>
    </citation>
    <scope>NUCLEOTIDE SEQUENCE [LARGE SCALE GENOMIC DNA]</scope>
    <source>
        <strain evidence="3">DSM 22066 / NBRC 105507 / MRE50</strain>
    </source>
</reference>
<sequence>MRLAVPAINNAGMDAGLHDGFTGCKFAIVVNVDNDRIKKDFEAVPVDEGTDTGRLVFTLKGKGVEAVIVKSLTERERQMIAGTGMQVHVGAVGTVWDAVRSYIDGRLEDRSDLNPCEGHCHG</sequence>
<dbReference type="Gene3D" id="3.30.420.130">
    <property type="entry name" value="Dinitrogenase iron-molybdenum cofactor biosynthesis domain"/>
    <property type="match status" value="1"/>
</dbReference>
<dbReference type="InterPro" id="IPR003731">
    <property type="entry name" value="Di-Nase_FeMo-co_biosynth"/>
</dbReference>
<accession>Q0W2A4</accession>
<dbReference type="Proteomes" id="UP000000663">
    <property type="component" value="Chromosome"/>
</dbReference>
<name>Q0W2A4_METAR</name>
<evidence type="ECO:0000313" key="3">
    <source>
        <dbReference type="Proteomes" id="UP000000663"/>
    </source>
</evidence>